<dbReference type="Proteomes" id="UP000194798">
    <property type="component" value="Unassembled WGS sequence"/>
</dbReference>
<reference evidence="2 3" key="1">
    <citation type="submission" date="2016-12" db="EMBL/GenBank/DDBJ databases">
        <title>Thioflexothrix psekupsii D3 genome sequencing and assembly.</title>
        <authorList>
            <person name="Fomenkov A."/>
            <person name="Vincze T."/>
            <person name="Grabovich M."/>
            <person name="Anton B.P."/>
            <person name="Dubinina G."/>
            <person name="Orlova M."/>
            <person name="Belousova E."/>
            <person name="Roberts R.J."/>
        </authorList>
    </citation>
    <scope>NUCLEOTIDE SEQUENCE [LARGE SCALE GENOMIC DNA]</scope>
    <source>
        <strain evidence="2">D3</strain>
    </source>
</reference>
<evidence type="ECO:0000313" key="3">
    <source>
        <dbReference type="Proteomes" id="UP000194798"/>
    </source>
</evidence>
<evidence type="ECO:0000256" key="1">
    <source>
        <dbReference type="SAM" id="MobiDB-lite"/>
    </source>
</evidence>
<dbReference type="EMBL" id="MSLT01000006">
    <property type="protein sequence ID" value="OUD15252.1"/>
    <property type="molecule type" value="Genomic_DNA"/>
</dbReference>
<feature type="region of interest" description="Disordered" evidence="1">
    <location>
        <begin position="1"/>
        <end position="26"/>
    </location>
</feature>
<gene>
    <name evidence="2" type="ORF">TPSD3_01600</name>
</gene>
<evidence type="ECO:0000313" key="2">
    <source>
        <dbReference type="EMBL" id="OUD15252.1"/>
    </source>
</evidence>
<sequence length="74" mass="8488">MSLQNSLDGLTEELRRRRREAQESIDSCCDTSDDLHGFYGVDSDDIVSYDFNHHANDQYEPPHSDDFCDDVSSD</sequence>
<keyword evidence="3" id="KW-1185">Reference proteome</keyword>
<name>A0A251X9Z3_9GAMM</name>
<feature type="region of interest" description="Disordered" evidence="1">
    <location>
        <begin position="53"/>
        <end position="74"/>
    </location>
</feature>
<accession>A0A251X9Z3</accession>
<dbReference type="RefSeq" id="WP_086486843.1">
    <property type="nucleotide sequence ID" value="NZ_MSLT01000006.1"/>
</dbReference>
<comment type="caution">
    <text evidence="2">The sequence shown here is derived from an EMBL/GenBank/DDBJ whole genome shotgun (WGS) entry which is preliminary data.</text>
</comment>
<dbReference type="AlphaFoldDB" id="A0A251X9Z3"/>
<proteinExistence type="predicted"/>
<organism evidence="2 3">
    <name type="scientific">Thioflexithrix psekupsensis</name>
    <dbReference type="NCBI Taxonomy" id="1570016"/>
    <lineage>
        <taxon>Bacteria</taxon>
        <taxon>Pseudomonadati</taxon>
        <taxon>Pseudomonadota</taxon>
        <taxon>Gammaproteobacteria</taxon>
        <taxon>Thiotrichales</taxon>
        <taxon>Thioflexithrix</taxon>
    </lineage>
</organism>
<feature type="compositionally biased region" description="Basic and acidic residues" evidence="1">
    <location>
        <begin position="53"/>
        <end position="66"/>
    </location>
</feature>
<protein>
    <submittedName>
        <fullName evidence="2">Uncharacterized protein</fullName>
    </submittedName>
</protein>